<protein>
    <submittedName>
        <fullName evidence="1">Uncharacterized protein</fullName>
    </submittedName>
</protein>
<dbReference type="EMBL" id="CAJVCH010493261">
    <property type="protein sequence ID" value="CAG7820889.1"/>
    <property type="molecule type" value="Genomic_DNA"/>
</dbReference>
<accession>A0A8J2PQA4</accession>
<proteinExistence type="predicted"/>
<reference evidence="1" key="1">
    <citation type="submission" date="2021-06" db="EMBL/GenBank/DDBJ databases">
        <authorList>
            <person name="Hodson N. C."/>
            <person name="Mongue J. A."/>
            <person name="Jaron S. K."/>
        </authorList>
    </citation>
    <scope>NUCLEOTIDE SEQUENCE</scope>
</reference>
<feature type="non-terminal residue" evidence="1">
    <location>
        <position position="48"/>
    </location>
</feature>
<comment type="caution">
    <text evidence="1">The sequence shown here is derived from an EMBL/GenBank/DDBJ whole genome shotgun (WGS) entry which is preliminary data.</text>
</comment>
<gene>
    <name evidence="1" type="ORF">AFUS01_LOCUS31260</name>
</gene>
<evidence type="ECO:0000313" key="1">
    <source>
        <dbReference type="EMBL" id="CAG7820889.1"/>
    </source>
</evidence>
<dbReference type="Proteomes" id="UP000708208">
    <property type="component" value="Unassembled WGS sequence"/>
</dbReference>
<dbReference type="AlphaFoldDB" id="A0A8J2PQA4"/>
<feature type="non-terminal residue" evidence="1">
    <location>
        <position position="1"/>
    </location>
</feature>
<organism evidence="1 2">
    <name type="scientific">Allacma fusca</name>
    <dbReference type="NCBI Taxonomy" id="39272"/>
    <lineage>
        <taxon>Eukaryota</taxon>
        <taxon>Metazoa</taxon>
        <taxon>Ecdysozoa</taxon>
        <taxon>Arthropoda</taxon>
        <taxon>Hexapoda</taxon>
        <taxon>Collembola</taxon>
        <taxon>Symphypleona</taxon>
        <taxon>Sminthuridae</taxon>
        <taxon>Allacma</taxon>
    </lineage>
</organism>
<name>A0A8J2PQA4_9HEXA</name>
<sequence length="48" mass="5229">CVFLNSSKLIKEAYGNAATSGRPKFATFQAMNSVRGIALQDGQGWKEH</sequence>
<keyword evidence="2" id="KW-1185">Reference proteome</keyword>
<evidence type="ECO:0000313" key="2">
    <source>
        <dbReference type="Proteomes" id="UP000708208"/>
    </source>
</evidence>